<accession>A0A2T5FZP1</accession>
<gene>
    <name evidence="1" type="ORF">CLG96_06240</name>
</gene>
<keyword evidence="2" id="KW-1185">Reference proteome</keyword>
<protein>
    <submittedName>
        <fullName evidence="1">Uncharacterized protein</fullName>
    </submittedName>
</protein>
<dbReference type="AlphaFoldDB" id="A0A2T5FZP1"/>
<comment type="caution">
    <text evidence="1">The sequence shown here is derived from an EMBL/GenBank/DDBJ whole genome shotgun (WGS) entry which is preliminary data.</text>
</comment>
<evidence type="ECO:0000313" key="2">
    <source>
        <dbReference type="Proteomes" id="UP000244162"/>
    </source>
</evidence>
<evidence type="ECO:0000313" key="1">
    <source>
        <dbReference type="EMBL" id="PTQ12155.1"/>
    </source>
</evidence>
<organism evidence="1 2">
    <name type="scientific">Sphingomonas oleivorans</name>
    <dbReference type="NCBI Taxonomy" id="1735121"/>
    <lineage>
        <taxon>Bacteria</taxon>
        <taxon>Pseudomonadati</taxon>
        <taxon>Pseudomonadota</taxon>
        <taxon>Alphaproteobacteria</taxon>
        <taxon>Sphingomonadales</taxon>
        <taxon>Sphingomonadaceae</taxon>
        <taxon>Sphingomonas</taxon>
    </lineage>
</organism>
<sequence>MIEWLMTNASDAPEKADPRIICFERREDDEAFESSVVALMGRMQEQSRKMFVSEHNVLRMNHGANWVHAAREPEPDTTMHTLSAEWLIPFKEIADNDLGLIGRTILPINEEMEKQFAQNMYGVVGAAAEKVGNVVSAQAAGSFSQSILEMFSKIQLGVDRDGNVSMPQIHVGPEMAERIASEMQNVPPEIEAEIEKIKAEKIQAALVREAERKSKFKQADQ</sequence>
<reference evidence="1 2" key="1">
    <citation type="submission" date="2017-09" db="EMBL/GenBank/DDBJ databases">
        <title>Sphingomonas panjinensis sp.nov., isolated from oil-contaminated soil.</title>
        <authorList>
            <person name="Wang L."/>
            <person name="Chen L."/>
        </authorList>
    </citation>
    <scope>NUCLEOTIDE SEQUENCE [LARGE SCALE GENOMIC DNA]</scope>
    <source>
        <strain evidence="1 2">FW-11</strain>
    </source>
</reference>
<proteinExistence type="predicted"/>
<dbReference type="EMBL" id="NWBU01000005">
    <property type="protein sequence ID" value="PTQ12155.1"/>
    <property type="molecule type" value="Genomic_DNA"/>
</dbReference>
<name>A0A2T5FZP1_9SPHN</name>
<dbReference type="Proteomes" id="UP000244162">
    <property type="component" value="Unassembled WGS sequence"/>
</dbReference>